<dbReference type="EMBL" id="JAPMOS010000124">
    <property type="protein sequence ID" value="KAJ4455000.1"/>
    <property type="molecule type" value="Genomic_DNA"/>
</dbReference>
<dbReference type="Proteomes" id="UP001141327">
    <property type="component" value="Unassembled WGS sequence"/>
</dbReference>
<reference evidence="2" key="1">
    <citation type="journal article" date="2022" name="bioRxiv">
        <title>Genomics of Preaxostyla Flagellates Illuminates Evolutionary Transitions and the Path Towards Mitochondrial Loss.</title>
        <authorList>
            <person name="Novak L.V.F."/>
            <person name="Treitli S.C."/>
            <person name="Pyrih J."/>
            <person name="Halakuc P."/>
            <person name="Pipaliya S.V."/>
            <person name="Vacek V."/>
            <person name="Brzon O."/>
            <person name="Soukal P."/>
            <person name="Eme L."/>
            <person name="Dacks J.B."/>
            <person name="Karnkowska A."/>
            <person name="Elias M."/>
            <person name="Hampl V."/>
        </authorList>
    </citation>
    <scope>NUCLEOTIDE SEQUENCE</scope>
    <source>
        <strain evidence="2">RCP-MX</strain>
    </source>
</reference>
<proteinExistence type="predicted"/>
<protein>
    <submittedName>
        <fullName evidence="2">Uncharacterized protein</fullName>
    </submittedName>
</protein>
<dbReference type="Gene3D" id="3.80.10.10">
    <property type="entry name" value="Ribonuclease Inhibitor"/>
    <property type="match status" value="1"/>
</dbReference>
<feature type="region of interest" description="Disordered" evidence="1">
    <location>
        <begin position="471"/>
        <end position="499"/>
    </location>
</feature>
<accession>A0ABQ8UC95</accession>
<dbReference type="SUPFAM" id="SSF52047">
    <property type="entry name" value="RNI-like"/>
    <property type="match status" value="1"/>
</dbReference>
<evidence type="ECO:0000256" key="1">
    <source>
        <dbReference type="SAM" id="MobiDB-lite"/>
    </source>
</evidence>
<organism evidence="2 3">
    <name type="scientific">Paratrimastix pyriformis</name>
    <dbReference type="NCBI Taxonomy" id="342808"/>
    <lineage>
        <taxon>Eukaryota</taxon>
        <taxon>Metamonada</taxon>
        <taxon>Preaxostyla</taxon>
        <taxon>Paratrimastigidae</taxon>
        <taxon>Paratrimastix</taxon>
    </lineage>
</organism>
<gene>
    <name evidence="2" type="ORF">PAPYR_10125</name>
</gene>
<evidence type="ECO:0000313" key="3">
    <source>
        <dbReference type="Proteomes" id="UP001141327"/>
    </source>
</evidence>
<name>A0ABQ8UC95_9EUKA</name>
<keyword evidence="3" id="KW-1185">Reference proteome</keyword>
<sequence>MVDPTQWPPELLRVLMGPEGTPGSLRLYISLLGLSHAMRQAVRGTLRHISFDGDIDPEVDGELDRLPTPTADSLAALVGPCKGLVRLSLAALWGCGRTEGGYGPWVDEAFSGHAQLAVLHIPRGDAVMAALPRILGHLPGLVDFLLEASVFCTIPAAILDAVVRYCPRLEALHLQGHRSELDLTPLVQSPHFCSQFTKLTIFCPIRKAAILPPSLTNLTQLHLSRDLPGLAHIAAHLTHLTLDNDQLPDIGPARLETLVLSGQVSVSCPDLSRLLAANRATLRSLVVHSCGGPVKSLFHAIGTCPMLTYLDLITRTGAGDVDLADLPPPLLSNQLQSLRLGMQAGLHQNPIRIASNTLRLLDLGGIVLPADIPMTLDCPLLEDLALPACPPELTVLPLVMCCPRLLRIAGLGDLVLTDSQAIAGSSRLPQPGTQLLQQRTVKHQRTQGAGGIQTAQGRAGEDQVVTPKLKARQSGQCAQGIGQPGPGRTTAGRGDGRDDHCAQVGSVLGQAGEQGGSLQDGAFVDVKSAQRWGGGWAAKGEPGQGRQ</sequence>
<evidence type="ECO:0000313" key="2">
    <source>
        <dbReference type="EMBL" id="KAJ4455000.1"/>
    </source>
</evidence>
<comment type="caution">
    <text evidence="2">The sequence shown here is derived from an EMBL/GenBank/DDBJ whole genome shotgun (WGS) entry which is preliminary data.</text>
</comment>
<dbReference type="InterPro" id="IPR032675">
    <property type="entry name" value="LRR_dom_sf"/>
</dbReference>